<protein>
    <submittedName>
        <fullName evidence="2">Uncharacterized protein</fullName>
    </submittedName>
</protein>
<evidence type="ECO:0000256" key="1">
    <source>
        <dbReference type="SAM" id="MobiDB-lite"/>
    </source>
</evidence>
<organism evidence="2 3">
    <name type="scientific">Acanthamoeba castellanii (strain ATCC 30010 / Neff)</name>
    <dbReference type="NCBI Taxonomy" id="1257118"/>
    <lineage>
        <taxon>Eukaryota</taxon>
        <taxon>Amoebozoa</taxon>
        <taxon>Discosea</taxon>
        <taxon>Longamoebia</taxon>
        <taxon>Centramoebida</taxon>
        <taxon>Acanthamoebidae</taxon>
        <taxon>Acanthamoeba</taxon>
    </lineage>
</organism>
<dbReference type="AlphaFoldDB" id="L8GSB7"/>
<name>L8GSB7_ACACF</name>
<reference evidence="2 3" key="1">
    <citation type="journal article" date="2013" name="Genome Biol.">
        <title>Genome of Acanthamoeba castellanii highlights extensive lateral gene transfer and early evolution of tyrosine kinase signaling.</title>
        <authorList>
            <person name="Clarke M."/>
            <person name="Lohan A.J."/>
            <person name="Liu B."/>
            <person name="Lagkouvardos I."/>
            <person name="Roy S."/>
            <person name="Zafar N."/>
            <person name="Bertelli C."/>
            <person name="Schilde C."/>
            <person name="Kianianmomeni A."/>
            <person name="Burglin T.R."/>
            <person name="Frech C."/>
            <person name="Turcotte B."/>
            <person name="Kopec K.O."/>
            <person name="Synnott J.M."/>
            <person name="Choo C."/>
            <person name="Paponov I."/>
            <person name="Finkler A."/>
            <person name="Soon Heng Tan C."/>
            <person name="Hutchins A.P."/>
            <person name="Weinmeier T."/>
            <person name="Rattei T."/>
            <person name="Chu J.S."/>
            <person name="Gimenez G."/>
            <person name="Irimia M."/>
            <person name="Rigden D.J."/>
            <person name="Fitzpatrick D.A."/>
            <person name="Lorenzo-Morales J."/>
            <person name="Bateman A."/>
            <person name="Chiu C.H."/>
            <person name="Tang P."/>
            <person name="Hegemann P."/>
            <person name="Fromm H."/>
            <person name="Raoult D."/>
            <person name="Greub G."/>
            <person name="Miranda-Saavedra D."/>
            <person name="Chen N."/>
            <person name="Nash P."/>
            <person name="Ginger M.L."/>
            <person name="Horn M."/>
            <person name="Schaap P."/>
            <person name="Caler L."/>
            <person name="Loftus B."/>
        </authorList>
    </citation>
    <scope>NUCLEOTIDE SEQUENCE [LARGE SCALE GENOMIC DNA]</scope>
    <source>
        <strain evidence="2 3">Neff</strain>
    </source>
</reference>
<keyword evidence="3" id="KW-1185">Reference proteome</keyword>
<accession>L8GSB7</accession>
<sequence>MSDKGYTPRGTTAALQDEDSFPPSEVRQEMEKRVVAAFTWLSKQPASIPYWQCPPSDLAQLCALTDERSRKQTALTHFDGSASEEDENEE</sequence>
<evidence type="ECO:0000313" key="3">
    <source>
        <dbReference type="Proteomes" id="UP000011083"/>
    </source>
</evidence>
<proteinExistence type="predicted"/>
<dbReference type="KEGG" id="acan:ACA1_212220"/>
<evidence type="ECO:0000313" key="2">
    <source>
        <dbReference type="EMBL" id="ELR15016.1"/>
    </source>
</evidence>
<feature type="region of interest" description="Disordered" evidence="1">
    <location>
        <begin position="1"/>
        <end position="24"/>
    </location>
</feature>
<dbReference type="RefSeq" id="XP_004337029.1">
    <property type="nucleotide sequence ID" value="XM_004336981.1"/>
</dbReference>
<dbReference type="EMBL" id="KB008036">
    <property type="protein sequence ID" value="ELR15016.1"/>
    <property type="molecule type" value="Genomic_DNA"/>
</dbReference>
<gene>
    <name evidence="2" type="ORF">ACA1_212220</name>
</gene>
<dbReference type="VEuPathDB" id="AmoebaDB:ACA1_212220"/>
<dbReference type="Proteomes" id="UP000011083">
    <property type="component" value="Unassembled WGS sequence"/>
</dbReference>
<dbReference type="GeneID" id="14915914"/>